<dbReference type="InterPro" id="IPR016181">
    <property type="entry name" value="Acyl_CoA_acyltransferase"/>
</dbReference>
<name>A0A3A9VTG7_9ACTN</name>
<dbReference type="Proteomes" id="UP000275024">
    <property type="component" value="Unassembled WGS sequence"/>
</dbReference>
<dbReference type="EMBL" id="RBDX01000040">
    <property type="protein sequence ID" value="RKN04069.1"/>
    <property type="molecule type" value="Genomic_DNA"/>
</dbReference>
<proteinExistence type="predicted"/>
<dbReference type="EMBL" id="RBDY01000039">
    <property type="protein sequence ID" value="RKN14450.1"/>
    <property type="molecule type" value="Genomic_DNA"/>
</dbReference>
<dbReference type="SUPFAM" id="SSF55729">
    <property type="entry name" value="Acyl-CoA N-acyltransferases (Nat)"/>
    <property type="match status" value="1"/>
</dbReference>
<feature type="domain" description="N-acetyltransferase" evidence="1">
    <location>
        <begin position="141"/>
        <end position="277"/>
    </location>
</feature>
<gene>
    <name evidence="3" type="ORF">D7318_29440</name>
    <name evidence="2" type="ORF">D7319_29535</name>
</gene>
<dbReference type="AlphaFoldDB" id="A0A3A9VTG7"/>
<accession>A0A3A9VTG7</accession>
<dbReference type="Proteomes" id="UP000268652">
    <property type="component" value="Unassembled WGS sequence"/>
</dbReference>
<keyword evidence="2" id="KW-0808">Transferase</keyword>
<dbReference type="RefSeq" id="WP_120700292.1">
    <property type="nucleotide sequence ID" value="NZ_RBDX01000040.1"/>
</dbReference>
<dbReference type="OrthoDB" id="3174529at2"/>
<evidence type="ECO:0000313" key="5">
    <source>
        <dbReference type="Proteomes" id="UP000275024"/>
    </source>
</evidence>
<reference evidence="4 5" key="1">
    <citation type="submission" date="2018-09" db="EMBL/GenBank/DDBJ databases">
        <title>Streptomyces sp. nov. DS1-2, an endophytic actinomycete isolated from roots of Dendrobium scabrilingue.</title>
        <authorList>
            <person name="Kuncharoen N."/>
            <person name="Kudo T."/>
            <person name="Ohkuma M."/>
            <person name="Yuki M."/>
            <person name="Tanasupawat S."/>
        </authorList>
    </citation>
    <scope>NUCLEOTIDE SEQUENCE [LARGE SCALE GENOMIC DNA]</scope>
    <source>
        <strain evidence="2 5">AZ1-7</strain>
        <strain evidence="3 4">DS1-2</strain>
    </source>
</reference>
<evidence type="ECO:0000313" key="3">
    <source>
        <dbReference type="EMBL" id="RKN14450.1"/>
    </source>
</evidence>
<dbReference type="GO" id="GO:0016747">
    <property type="term" value="F:acyltransferase activity, transferring groups other than amino-acyl groups"/>
    <property type="evidence" value="ECO:0007669"/>
    <property type="project" value="InterPro"/>
</dbReference>
<keyword evidence="4" id="KW-1185">Reference proteome</keyword>
<evidence type="ECO:0000313" key="2">
    <source>
        <dbReference type="EMBL" id="RKN04069.1"/>
    </source>
</evidence>
<dbReference type="Gene3D" id="3.40.630.30">
    <property type="match status" value="1"/>
</dbReference>
<comment type="caution">
    <text evidence="2">The sequence shown here is derived from an EMBL/GenBank/DDBJ whole genome shotgun (WGS) entry which is preliminary data.</text>
</comment>
<protein>
    <submittedName>
        <fullName evidence="2">GNAT family N-acetyltransferase</fullName>
    </submittedName>
</protein>
<organism evidence="2 5">
    <name type="scientific">Streptomyces radicis</name>
    <dbReference type="NCBI Taxonomy" id="1750517"/>
    <lineage>
        <taxon>Bacteria</taxon>
        <taxon>Bacillati</taxon>
        <taxon>Actinomycetota</taxon>
        <taxon>Actinomycetes</taxon>
        <taxon>Kitasatosporales</taxon>
        <taxon>Streptomycetaceae</taxon>
        <taxon>Streptomyces</taxon>
    </lineage>
</organism>
<dbReference type="Pfam" id="PF08445">
    <property type="entry name" value="FR47"/>
    <property type="match status" value="1"/>
</dbReference>
<dbReference type="InterPro" id="IPR000182">
    <property type="entry name" value="GNAT_dom"/>
</dbReference>
<dbReference type="PROSITE" id="PS51186">
    <property type="entry name" value="GNAT"/>
    <property type="match status" value="1"/>
</dbReference>
<sequence length="277" mass="29818">MSWSVTRDLDVFLAAAGAFLHARSAEHSVQLTVLDTLRMRGLRFYGGPPLFGWWLGEGGAVGGALLRTPPHPFHLTALPAQAVAPLAELIAGAEDRPDAVELVQRNAAAFAAAWPGEIRAGRASRLHRLEALEPPEPAPPGRVRTATPADRELLIAWGEAFTREAGGSAGDTAALVDDRLSHEGFALWEREEGAPVSVASITRRVAGSVRVSYVYTPSEHRRRGYAAAVTAAISARAQEEGAREVVLFTDLANPTSNEIYRRIGYRPVLDRLALHPS</sequence>
<evidence type="ECO:0000259" key="1">
    <source>
        <dbReference type="PROSITE" id="PS51186"/>
    </source>
</evidence>
<dbReference type="InterPro" id="IPR013653">
    <property type="entry name" value="GCN5-like_dom"/>
</dbReference>
<evidence type="ECO:0000313" key="4">
    <source>
        <dbReference type="Proteomes" id="UP000268652"/>
    </source>
</evidence>